<dbReference type="eggNOG" id="ENOG502TI14">
    <property type="taxonomic scope" value="Eukaryota"/>
</dbReference>
<evidence type="ECO:0000313" key="2">
    <source>
        <dbReference type="Proteomes" id="UP000095282"/>
    </source>
</evidence>
<organism evidence="2 3">
    <name type="scientific">Caenorhabditis tropicalis</name>
    <dbReference type="NCBI Taxonomy" id="1561998"/>
    <lineage>
        <taxon>Eukaryota</taxon>
        <taxon>Metazoa</taxon>
        <taxon>Ecdysozoa</taxon>
        <taxon>Nematoda</taxon>
        <taxon>Chromadorea</taxon>
        <taxon>Rhabditida</taxon>
        <taxon>Rhabditina</taxon>
        <taxon>Rhabditomorpha</taxon>
        <taxon>Rhabditoidea</taxon>
        <taxon>Rhabditidae</taxon>
        <taxon>Peloderinae</taxon>
        <taxon>Caenorhabditis</taxon>
    </lineage>
</organism>
<evidence type="ECO:0000313" key="3">
    <source>
        <dbReference type="WBParaSite" id="Csp11.Scaffold629.g10169.t1"/>
    </source>
</evidence>
<dbReference type="AlphaFoldDB" id="A0A1I7TNE8"/>
<accession>A0A1I7TNE8</accession>
<sequence>MNSSLVFIAVASVLLLSVINANIVEFEQLGYGGSGFKPQFEVSPIQTRTGVNFETYRNMQKDYVSSPLFQQALRGGNQVLEKRPQSPWPLRNCYLSPVQCLLPVQQHQFNKFHKRFML</sequence>
<name>A0A1I7TNE8_9PELO</name>
<keyword evidence="1" id="KW-0732">Signal</keyword>
<proteinExistence type="predicted"/>
<dbReference type="WBParaSite" id="Csp11.Scaffold629.g10169.t1">
    <property type="protein sequence ID" value="Csp11.Scaffold629.g10169.t1"/>
    <property type="gene ID" value="Csp11.Scaffold629.g10169"/>
</dbReference>
<protein>
    <submittedName>
        <fullName evidence="3">Uncharacterized protein</fullName>
    </submittedName>
</protein>
<feature type="chain" id="PRO_5009307731" evidence="1">
    <location>
        <begin position="22"/>
        <end position="118"/>
    </location>
</feature>
<dbReference type="Proteomes" id="UP000095282">
    <property type="component" value="Unplaced"/>
</dbReference>
<evidence type="ECO:0000256" key="1">
    <source>
        <dbReference type="SAM" id="SignalP"/>
    </source>
</evidence>
<reference evidence="3" key="1">
    <citation type="submission" date="2016-11" db="UniProtKB">
        <authorList>
            <consortium name="WormBaseParasite"/>
        </authorList>
    </citation>
    <scope>IDENTIFICATION</scope>
</reference>
<keyword evidence="2" id="KW-1185">Reference proteome</keyword>
<feature type="signal peptide" evidence="1">
    <location>
        <begin position="1"/>
        <end position="21"/>
    </location>
</feature>